<sequence length="1101" mass="127681">MSSFRPTRASPPSKPTNLTESVLLHSTLSADLSRSSTISIPELLGLTQEDVDLLDSIISRAGPSATTFPAVFTAYDAVLKERSLDPSEVVLYGKLLKLGTLKGANWGEKWRMVKLQQGYGGAPQSSHIPAIPKPSTNAPLGTKRVGLPPRVPRHVDSLTLHSHENESTNINSDDEDRVDVPQYHMLYRAAARRPASPVYSEVTSTSVDSRNYPLLAPPSRSRPPPARPQAWDTDTSDATEHPGAPSTTPPSYRAAVHGPAPVQGQTTAHAAGKLPIHSASLATARQRVARARERKGSVVNEDDAWNKIKMLRDEKHADAFRQDRLLERSWEVWKSGFQWVLTTDQQIGEARDLTILQIYIKRWRTRTAESRELAGRVATLANDQVVRTFFTKWRAKTKDREQARWRASMRAKMKIVRDKRELKLMKDVLAKWRQSYRSHLADQHYTASLALRYYRRWRNEVARLDRLDDVADELSRVVEGGALERCWYRWKHESQLQLARRIVTDNVSLRVKTEVMDVWRKQMRDNHIADAYYDIVLKKGVLRSWKAARDRIRAMENRAAQHAVLQDRLLMRAVYVVLRTRYQGRRLGGIADVRRLKEAWEVWKARMRQQKDLQDRALAFSLRLPSPLADTWLQRWYQVYSSHKNSQSFAAFHYADRLRCRTLLLWRIKLRSRRKLMSKARSVDKFLATRSAWSILRAKFAERVRQRTLKALELRRTQDVFYEWFKRAHRRRVQRFAEEEIRNRIIKRILSTALTCWTNRTIDVKNRELEATIDRDTWLIRVAFNKWKGIRGRHVEEVSLMESYQFVKREENIRKIFHRWLSAARIIRHRRLTLERKEAELKFGLISVAWDKWRDRFKHQRLQPIEYDFILQSHRNTLFRAFSIWHSKTQSLPAIRFNASQIKARCWNIWLEALPRALQNKTAREVEKKAVLSKFLDRWLQALRTKLALKAVARARYLRLPAAPTRLPINSGPAPVPTPVISRSMFPRRAVRTEEESSENRAEAGPSRRQQHFAGPRSVRSDTSPPRRSQSRFSIPATRASSPTRSSFAIRLSRDAAGATAFPAPASSVGGERRGRLLQELRQLQRRPKSPSEHSRAREPP</sequence>
<comment type="caution">
    <text evidence="3">The sequence shown here is derived from an EMBL/GenBank/DDBJ whole genome shotgun (WGS) entry which is preliminary data.</text>
</comment>
<evidence type="ECO:0000313" key="4">
    <source>
        <dbReference type="Proteomes" id="UP001221757"/>
    </source>
</evidence>
<feature type="compositionally biased region" description="Low complexity" evidence="1">
    <location>
        <begin position="1056"/>
        <end position="1066"/>
    </location>
</feature>
<feature type="compositionally biased region" description="Basic and acidic residues" evidence="1">
    <location>
        <begin position="991"/>
        <end position="1002"/>
    </location>
</feature>
<feature type="compositionally biased region" description="Basic and acidic residues" evidence="1">
    <location>
        <begin position="1090"/>
        <end position="1101"/>
    </location>
</feature>
<feature type="region of interest" description="Disordered" evidence="1">
    <location>
        <begin position="968"/>
        <end position="1101"/>
    </location>
</feature>
<dbReference type="AlphaFoldDB" id="A0AAD7H1B8"/>
<evidence type="ECO:0000256" key="1">
    <source>
        <dbReference type="SAM" id="MobiDB-lite"/>
    </source>
</evidence>
<dbReference type="Proteomes" id="UP001221757">
    <property type="component" value="Unassembled WGS sequence"/>
</dbReference>
<feature type="compositionally biased region" description="Polar residues" evidence="1">
    <location>
        <begin position="1021"/>
        <end position="1047"/>
    </location>
</feature>
<evidence type="ECO:0000259" key="2">
    <source>
        <dbReference type="Pfam" id="PF08457"/>
    </source>
</evidence>
<keyword evidence="4" id="KW-1185">Reference proteome</keyword>
<feature type="domain" description="Sfi1 spindle body" evidence="2">
    <location>
        <begin position="750"/>
        <end position="947"/>
    </location>
</feature>
<gene>
    <name evidence="3" type="ORF">B0H17DRAFT_1155780</name>
</gene>
<feature type="region of interest" description="Disordered" evidence="1">
    <location>
        <begin position="124"/>
        <end position="149"/>
    </location>
</feature>
<proteinExistence type="predicted"/>
<feature type="domain" description="Sfi1 spindle body" evidence="2">
    <location>
        <begin position="312"/>
        <end position="493"/>
    </location>
</feature>
<dbReference type="Pfam" id="PF08457">
    <property type="entry name" value="Sfi1"/>
    <property type="match status" value="2"/>
</dbReference>
<feature type="region of interest" description="Disordered" evidence="1">
    <location>
        <begin position="194"/>
        <end position="265"/>
    </location>
</feature>
<evidence type="ECO:0000313" key="3">
    <source>
        <dbReference type="EMBL" id="KAJ7709958.1"/>
    </source>
</evidence>
<dbReference type="InterPro" id="IPR013665">
    <property type="entry name" value="Sfi1_dom"/>
</dbReference>
<organism evidence="3 4">
    <name type="scientific">Mycena rosella</name>
    <name type="common">Pink bonnet</name>
    <name type="synonym">Agaricus rosellus</name>
    <dbReference type="NCBI Taxonomy" id="1033263"/>
    <lineage>
        <taxon>Eukaryota</taxon>
        <taxon>Fungi</taxon>
        <taxon>Dikarya</taxon>
        <taxon>Basidiomycota</taxon>
        <taxon>Agaricomycotina</taxon>
        <taxon>Agaricomycetes</taxon>
        <taxon>Agaricomycetidae</taxon>
        <taxon>Agaricales</taxon>
        <taxon>Marasmiineae</taxon>
        <taxon>Mycenaceae</taxon>
        <taxon>Mycena</taxon>
    </lineage>
</organism>
<reference evidence="3" key="1">
    <citation type="submission" date="2023-03" db="EMBL/GenBank/DDBJ databases">
        <title>Massive genome expansion in bonnet fungi (Mycena s.s.) driven by repeated elements and novel gene families across ecological guilds.</title>
        <authorList>
            <consortium name="Lawrence Berkeley National Laboratory"/>
            <person name="Harder C.B."/>
            <person name="Miyauchi S."/>
            <person name="Viragh M."/>
            <person name="Kuo A."/>
            <person name="Thoen E."/>
            <person name="Andreopoulos B."/>
            <person name="Lu D."/>
            <person name="Skrede I."/>
            <person name="Drula E."/>
            <person name="Henrissat B."/>
            <person name="Morin E."/>
            <person name="Kohler A."/>
            <person name="Barry K."/>
            <person name="LaButti K."/>
            <person name="Morin E."/>
            <person name="Salamov A."/>
            <person name="Lipzen A."/>
            <person name="Mereny Z."/>
            <person name="Hegedus B."/>
            <person name="Baldrian P."/>
            <person name="Stursova M."/>
            <person name="Weitz H."/>
            <person name="Taylor A."/>
            <person name="Grigoriev I.V."/>
            <person name="Nagy L.G."/>
            <person name="Martin F."/>
            <person name="Kauserud H."/>
        </authorList>
    </citation>
    <scope>NUCLEOTIDE SEQUENCE</scope>
    <source>
        <strain evidence="3">CBHHK067</strain>
    </source>
</reference>
<dbReference type="EMBL" id="JARKIE010000002">
    <property type="protein sequence ID" value="KAJ7709958.1"/>
    <property type="molecule type" value="Genomic_DNA"/>
</dbReference>
<name>A0AAD7H1B8_MYCRO</name>
<accession>A0AAD7H1B8</accession>
<feature type="region of interest" description="Disordered" evidence="1">
    <location>
        <begin position="159"/>
        <end position="178"/>
    </location>
</feature>
<protein>
    <recommendedName>
        <fullName evidence="2">Sfi1 spindle body domain-containing protein</fullName>
    </recommendedName>
</protein>